<dbReference type="EMBL" id="LJGZ01000100">
    <property type="protein sequence ID" value="OEV16999.1"/>
    <property type="molecule type" value="Genomic_DNA"/>
</dbReference>
<name>A0A1E7LLA2_9ACTN</name>
<dbReference type="RefSeq" id="WP_070203569.1">
    <property type="nucleotide sequence ID" value="NZ_LJGZ01000100.1"/>
</dbReference>
<gene>
    <name evidence="2" type="ORF">AN221_30575</name>
</gene>
<dbReference type="AlphaFoldDB" id="A0A1E7LLA2"/>
<keyword evidence="1" id="KW-1133">Transmembrane helix</keyword>
<feature type="transmembrane region" description="Helical" evidence="1">
    <location>
        <begin position="96"/>
        <end position="115"/>
    </location>
</feature>
<accession>A0A1E7LLA2</accession>
<evidence type="ECO:0000313" key="3">
    <source>
        <dbReference type="Proteomes" id="UP000175971"/>
    </source>
</evidence>
<evidence type="ECO:0000256" key="1">
    <source>
        <dbReference type="SAM" id="Phobius"/>
    </source>
</evidence>
<sequence length="223" mass="25487">MTTLRRHAPFLILAGLALAFASVVWFVMPHDREVKSLGIMLFKLVPFVLATEALAQLDPEWAQKLRLHLFAPLCFMLYFLYFVPKIFFHAENHPELYYYVLTLTPFLILTFLFCFRIGGGAAHLVRRLGYAMLLIMLSGLEDLAYLTINEHTDPQWQTIPEVWTWASHMTVRLGHPASKYEAFALIITHVVLALFVLLAPTRWFAALGRLVPRRRSAVSGTTA</sequence>
<comment type="caution">
    <text evidence="2">The sequence shown here is derived from an EMBL/GenBank/DDBJ whole genome shotgun (WGS) entry which is preliminary data.</text>
</comment>
<organism evidence="2 3">
    <name type="scientific">Streptomyces nanshensis</name>
    <dbReference type="NCBI Taxonomy" id="518642"/>
    <lineage>
        <taxon>Bacteria</taxon>
        <taxon>Bacillati</taxon>
        <taxon>Actinomycetota</taxon>
        <taxon>Actinomycetes</taxon>
        <taxon>Kitasatosporales</taxon>
        <taxon>Streptomycetaceae</taxon>
        <taxon>Streptomyces</taxon>
    </lineage>
</organism>
<dbReference type="PATRIC" id="fig|518642.7.peg.7037"/>
<keyword evidence="1" id="KW-0812">Transmembrane</keyword>
<dbReference type="GeneID" id="97339095"/>
<keyword evidence="3" id="KW-1185">Reference proteome</keyword>
<keyword evidence="1" id="KW-0472">Membrane</keyword>
<proteinExistence type="predicted"/>
<feature type="transmembrane region" description="Helical" evidence="1">
    <location>
        <begin position="182"/>
        <end position="205"/>
    </location>
</feature>
<dbReference type="Proteomes" id="UP000175971">
    <property type="component" value="Unassembled WGS sequence"/>
</dbReference>
<dbReference type="OrthoDB" id="4560466at2"/>
<feature type="transmembrane region" description="Helical" evidence="1">
    <location>
        <begin position="67"/>
        <end position="84"/>
    </location>
</feature>
<reference evidence="2 3" key="1">
    <citation type="journal article" date="2016" name="Front. Microbiol.">
        <title>Comparative Genomics Analysis of Streptomyces Species Reveals Their Adaptation to the Marine Environment and Their Diversity at the Genomic Level.</title>
        <authorList>
            <person name="Tian X."/>
            <person name="Zhang Z."/>
            <person name="Yang T."/>
            <person name="Chen M."/>
            <person name="Li J."/>
            <person name="Chen F."/>
            <person name="Yang J."/>
            <person name="Li W."/>
            <person name="Zhang B."/>
            <person name="Zhang Z."/>
            <person name="Wu J."/>
            <person name="Zhang C."/>
            <person name="Long L."/>
            <person name="Xiao J."/>
        </authorList>
    </citation>
    <scope>NUCLEOTIDE SEQUENCE [LARGE SCALE GENOMIC DNA]</scope>
    <source>
        <strain evidence="2 3">SCSIO M10372</strain>
    </source>
</reference>
<evidence type="ECO:0000313" key="2">
    <source>
        <dbReference type="EMBL" id="OEV16999.1"/>
    </source>
</evidence>
<protein>
    <submittedName>
        <fullName evidence="2">Uncharacterized protein</fullName>
    </submittedName>
</protein>